<gene>
    <name evidence="2" type="ORF">BDK51DRAFT_30084</name>
</gene>
<sequence length="195" mass="21795">MQIISFLGVSALANTSIAASHFVAPGNITEVFDEDSADEPTCRFGALLARARGWFTSPVSSSMPIPTRSYRVQSPSWFFRGHQRGPIPHSKGSRSYLLRQARKNADTILAGLDTLITRVVKPSDHALHVLRTNGGGEVVNKKMNAFLVKLWVRHEITVPFSSRQKFRAKWMIRTLKPDLCQLPRSCMPHISTIRA</sequence>
<proteinExistence type="predicted"/>
<dbReference type="Proteomes" id="UP000269721">
    <property type="component" value="Unassembled WGS sequence"/>
</dbReference>
<keyword evidence="3" id="KW-1185">Reference proteome</keyword>
<dbReference type="EMBL" id="KZ993949">
    <property type="protein sequence ID" value="RKO94278.1"/>
    <property type="molecule type" value="Genomic_DNA"/>
</dbReference>
<name>A0A4P9WR14_9FUNG</name>
<feature type="chain" id="PRO_5020510624" evidence="1">
    <location>
        <begin position="19"/>
        <end position="195"/>
    </location>
</feature>
<feature type="signal peptide" evidence="1">
    <location>
        <begin position="1"/>
        <end position="18"/>
    </location>
</feature>
<dbReference type="InterPro" id="IPR036397">
    <property type="entry name" value="RNaseH_sf"/>
</dbReference>
<dbReference type="AlphaFoldDB" id="A0A4P9WR14"/>
<evidence type="ECO:0000313" key="2">
    <source>
        <dbReference type="EMBL" id="RKO94278.1"/>
    </source>
</evidence>
<reference evidence="3" key="1">
    <citation type="journal article" date="2018" name="Nat. Microbiol.">
        <title>Leveraging single-cell genomics to expand the fungal tree of life.</title>
        <authorList>
            <person name="Ahrendt S.R."/>
            <person name="Quandt C.A."/>
            <person name="Ciobanu D."/>
            <person name="Clum A."/>
            <person name="Salamov A."/>
            <person name="Andreopoulos B."/>
            <person name="Cheng J.F."/>
            <person name="Woyke T."/>
            <person name="Pelin A."/>
            <person name="Henrissat B."/>
            <person name="Reynolds N.K."/>
            <person name="Benny G.L."/>
            <person name="Smith M.E."/>
            <person name="James T.Y."/>
            <person name="Grigoriev I.V."/>
        </authorList>
    </citation>
    <scope>NUCLEOTIDE SEQUENCE [LARGE SCALE GENOMIC DNA]</scope>
</reference>
<evidence type="ECO:0000256" key="1">
    <source>
        <dbReference type="SAM" id="SignalP"/>
    </source>
</evidence>
<dbReference type="GO" id="GO:0003676">
    <property type="term" value="F:nucleic acid binding"/>
    <property type="evidence" value="ECO:0007669"/>
    <property type="project" value="InterPro"/>
</dbReference>
<accession>A0A4P9WR14</accession>
<protein>
    <submittedName>
        <fullName evidence="2">Uncharacterized protein</fullName>
    </submittedName>
</protein>
<dbReference type="Gene3D" id="3.30.420.10">
    <property type="entry name" value="Ribonuclease H-like superfamily/Ribonuclease H"/>
    <property type="match status" value="1"/>
</dbReference>
<organism evidence="2 3">
    <name type="scientific">Blyttiomyces helicus</name>
    <dbReference type="NCBI Taxonomy" id="388810"/>
    <lineage>
        <taxon>Eukaryota</taxon>
        <taxon>Fungi</taxon>
        <taxon>Fungi incertae sedis</taxon>
        <taxon>Chytridiomycota</taxon>
        <taxon>Chytridiomycota incertae sedis</taxon>
        <taxon>Chytridiomycetes</taxon>
        <taxon>Chytridiomycetes incertae sedis</taxon>
        <taxon>Blyttiomyces</taxon>
    </lineage>
</organism>
<evidence type="ECO:0000313" key="3">
    <source>
        <dbReference type="Proteomes" id="UP000269721"/>
    </source>
</evidence>
<dbReference type="InterPro" id="IPR012337">
    <property type="entry name" value="RNaseH-like_sf"/>
</dbReference>
<dbReference type="SUPFAM" id="SSF53098">
    <property type="entry name" value="Ribonuclease H-like"/>
    <property type="match status" value="1"/>
</dbReference>
<keyword evidence="1" id="KW-0732">Signal</keyword>
<dbReference type="OrthoDB" id="7691805at2759"/>